<dbReference type="SUPFAM" id="SSF48317">
    <property type="entry name" value="Acid phosphatase/Vanadium-dependent haloperoxidase"/>
    <property type="match status" value="1"/>
</dbReference>
<dbReference type="PANTHER" id="PTHR14969">
    <property type="entry name" value="SPHINGOSINE-1-PHOSPHATE PHOSPHOHYDROLASE"/>
    <property type="match status" value="1"/>
</dbReference>
<dbReference type="AlphaFoldDB" id="A0A0B0IJ58"/>
<dbReference type="OrthoDB" id="9789113at2"/>
<dbReference type="RefSeq" id="WP_034629961.1">
    <property type="nucleotide sequence ID" value="NZ_JRJU01000016.1"/>
</dbReference>
<feature type="transmembrane region" description="Helical" evidence="7">
    <location>
        <begin position="156"/>
        <end position="175"/>
    </location>
</feature>
<dbReference type="GO" id="GO:0016787">
    <property type="term" value="F:hydrolase activity"/>
    <property type="evidence" value="ECO:0007669"/>
    <property type="project" value="UniProtKB-KW"/>
</dbReference>
<keyword evidence="2" id="KW-1003">Cell membrane</keyword>
<feature type="domain" description="Phosphatidic acid phosphatase type 2/haloperoxidase" evidence="8">
    <location>
        <begin position="63"/>
        <end position="171"/>
    </location>
</feature>
<dbReference type="GO" id="GO:0005886">
    <property type="term" value="C:plasma membrane"/>
    <property type="evidence" value="ECO:0007669"/>
    <property type="project" value="UniProtKB-SubCell"/>
</dbReference>
<keyword evidence="4" id="KW-0378">Hydrolase</keyword>
<comment type="caution">
    <text evidence="9">The sequence shown here is derived from an EMBL/GenBank/DDBJ whole genome shotgun (WGS) entry which is preliminary data.</text>
</comment>
<dbReference type="InterPro" id="IPR000326">
    <property type="entry name" value="PAP2/HPO"/>
</dbReference>
<keyword evidence="3 7" id="KW-0812">Transmembrane</keyword>
<evidence type="ECO:0000256" key="5">
    <source>
        <dbReference type="ARBA" id="ARBA00022989"/>
    </source>
</evidence>
<gene>
    <name evidence="9" type="ORF">LQ50_13855</name>
</gene>
<evidence type="ECO:0000256" key="2">
    <source>
        <dbReference type="ARBA" id="ARBA00022475"/>
    </source>
</evidence>
<dbReference type="Pfam" id="PF01569">
    <property type="entry name" value="PAP2"/>
    <property type="match status" value="1"/>
</dbReference>
<reference evidence="9 10" key="1">
    <citation type="submission" date="2014-09" db="EMBL/GenBank/DDBJ databases">
        <title>Genome sequencing and annotation of Bacillus Okhensis strain Kh10-101T.</title>
        <authorList>
            <person name="Prakash J.S."/>
        </authorList>
    </citation>
    <scope>NUCLEOTIDE SEQUENCE [LARGE SCALE GENOMIC DNA]</scope>
    <source>
        <strain evidence="10">Kh10-101T</strain>
    </source>
</reference>
<protein>
    <recommendedName>
        <fullName evidence="8">Phosphatidic acid phosphatase type 2/haloperoxidase domain-containing protein</fullName>
    </recommendedName>
</protein>
<dbReference type="SMART" id="SM00014">
    <property type="entry name" value="acidPPc"/>
    <property type="match status" value="1"/>
</dbReference>
<proteinExistence type="predicted"/>
<accession>A0A0B0IJ58</accession>
<sequence length="176" mass="19681">MNRIVDWLSTNDDKVFLVVNKRWRCKPLDLILPKITHLGGATFTLSMLLTLIFIFSNDVRYWAIDGLISLTISFIAVQIIKKAFGRKRPYLKLPDVITVANPLKDFSFPSGHTTAAFSIAIVFALHSPILAFTVVPLAMIVAISRMYIGLHYPTDCLIGAFLGTISSILAVYFIYV</sequence>
<dbReference type="EMBL" id="JRJU01000016">
    <property type="protein sequence ID" value="KHF39706.1"/>
    <property type="molecule type" value="Genomic_DNA"/>
</dbReference>
<name>A0A0B0IJ58_9BACI</name>
<feature type="transmembrane region" description="Helical" evidence="7">
    <location>
        <begin position="115"/>
        <end position="144"/>
    </location>
</feature>
<dbReference type="Gene3D" id="1.20.144.10">
    <property type="entry name" value="Phosphatidic acid phosphatase type 2/haloperoxidase"/>
    <property type="match status" value="1"/>
</dbReference>
<evidence type="ECO:0000256" key="7">
    <source>
        <dbReference type="SAM" id="Phobius"/>
    </source>
</evidence>
<evidence type="ECO:0000259" key="8">
    <source>
        <dbReference type="SMART" id="SM00014"/>
    </source>
</evidence>
<evidence type="ECO:0000256" key="6">
    <source>
        <dbReference type="ARBA" id="ARBA00023136"/>
    </source>
</evidence>
<keyword evidence="6 7" id="KW-0472">Membrane</keyword>
<dbReference type="InterPro" id="IPR036938">
    <property type="entry name" value="PAP2/HPO_sf"/>
</dbReference>
<comment type="subcellular location">
    <subcellularLocation>
        <location evidence="1">Cell membrane</location>
        <topology evidence="1">Multi-pass membrane protein</topology>
    </subcellularLocation>
</comment>
<evidence type="ECO:0000313" key="9">
    <source>
        <dbReference type="EMBL" id="KHF39706.1"/>
    </source>
</evidence>
<evidence type="ECO:0000256" key="4">
    <source>
        <dbReference type="ARBA" id="ARBA00022801"/>
    </source>
</evidence>
<keyword evidence="10" id="KW-1185">Reference proteome</keyword>
<dbReference type="Proteomes" id="UP000030832">
    <property type="component" value="Unassembled WGS sequence"/>
</dbReference>
<dbReference type="PANTHER" id="PTHR14969:SF62">
    <property type="entry name" value="DECAPRENYLPHOSPHORYL-5-PHOSPHORIBOSE PHOSPHATASE RV3807C-RELATED"/>
    <property type="match status" value="1"/>
</dbReference>
<evidence type="ECO:0000256" key="1">
    <source>
        <dbReference type="ARBA" id="ARBA00004651"/>
    </source>
</evidence>
<keyword evidence="5 7" id="KW-1133">Transmembrane helix</keyword>
<organism evidence="9 10">
    <name type="scientific">Halalkalibacter okhensis</name>
    <dbReference type="NCBI Taxonomy" id="333138"/>
    <lineage>
        <taxon>Bacteria</taxon>
        <taxon>Bacillati</taxon>
        <taxon>Bacillota</taxon>
        <taxon>Bacilli</taxon>
        <taxon>Bacillales</taxon>
        <taxon>Bacillaceae</taxon>
        <taxon>Halalkalibacter</taxon>
    </lineage>
</organism>
<evidence type="ECO:0000256" key="3">
    <source>
        <dbReference type="ARBA" id="ARBA00022692"/>
    </source>
</evidence>
<evidence type="ECO:0000313" key="10">
    <source>
        <dbReference type="Proteomes" id="UP000030832"/>
    </source>
</evidence>
<dbReference type="eggNOG" id="COG0671">
    <property type="taxonomic scope" value="Bacteria"/>
</dbReference>
<dbReference type="STRING" id="333138.LQ50_13855"/>
<feature type="transmembrane region" description="Helical" evidence="7">
    <location>
        <begin position="35"/>
        <end position="55"/>
    </location>
</feature>
<feature type="transmembrane region" description="Helical" evidence="7">
    <location>
        <begin position="62"/>
        <end position="80"/>
    </location>
</feature>